<keyword evidence="2" id="KW-0812">Transmembrane</keyword>
<sequence length="619" mass="69109">MPPNEYVDRDRNHDNTTHGTEPEAEGEPEAGADEEAQLLPAEELDFEDSDAATKPYITQRRSCWQHLQGPHPLRPQAISPFCPKIQHAPIDLLDRILPHQSHKIVVLAIVIFIWGAIFLGLLSAQLPLQDNTGRNVVNLDCVDTLWRPRNDCGIDGIACRPFSNTSLAFRCPANCASVQLLNPHAVGPLDVNYRPFIIGDEIYRGDSFICASAIHAGVIGDGNGGCGRLSRLGDHENYLSTKKHGIESIPYDSYFPLSFSVESTDSDFTCSTDPRFSLLVVSLLFTTIISIFFAFPWQFLPIFIMIFTQVSFASDPPSASYHNTTVIPDHISAFAKRLLPALFCATIFYFTVVKRTLNGLTAQIEKTLLWLGGFWFGSLANYTFDWIPLSRLTAHDLEQQPGAKVALAVILILLVCIIVQQIVYFWLEGRLLRYLGLYGLFVFCILVFLAIPDVSLRIHHYIIALLLLPGTSMQTRPSLLYQGILLGLFVNGIARWDFDSILQTTAALRADGAFDSKLPTILKPIIKLSATELAATFQWGIPPKSIDGISVLVNDVERDRAFFADEEGDVVKEFTWTRPVGLELNEYFRFAFVRDGRTLDYTRAGTLFANGTWAKMEGQ</sequence>
<dbReference type="EMBL" id="MU005774">
    <property type="protein sequence ID" value="KAF2707319.1"/>
    <property type="molecule type" value="Genomic_DNA"/>
</dbReference>
<feature type="compositionally biased region" description="Basic and acidic residues" evidence="1">
    <location>
        <begin position="1"/>
        <end position="16"/>
    </location>
</feature>
<dbReference type="OrthoDB" id="441660at2759"/>
<reference evidence="4" key="1">
    <citation type="journal article" date="2020" name="Stud. Mycol.">
        <title>101 Dothideomycetes genomes: a test case for predicting lifestyles and emergence of pathogens.</title>
        <authorList>
            <person name="Haridas S."/>
            <person name="Albert R."/>
            <person name="Binder M."/>
            <person name="Bloem J."/>
            <person name="Labutti K."/>
            <person name="Salamov A."/>
            <person name="Andreopoulos B."/>
            <person name="Baker S."/>
            <person name="Barry K."/>
            <person name="Bills G."/>
            <person name="Bluhm B."/>
            <person name="Cannon C."/>
            <person name="Castanera R."/>
            <person name="Culley D."/>
            <person name="Daum C."/>
            <person name="Ezra D."/>
            <person name="Gonzalez J."/>
            <person name="Henrissat B."/>
            <person name="Kuo A."/>
            <person name="Liang C."/>
            <person name="Lipzen A."/>
            <person name="Lutzoni F."/>
            <person name="Magnuson J."/>
            <person name="Mondo S."/>
            <person name="Nolan M."/>
            <person name="Ohm R."/>
            <person name="Pangilinan J."/>
            <person name="Park H.-J."/>
            <person name="Ramirez L."/>
            <person name="Alfaro M."/>
            <person name="Sun H."/>
            <person name="Tritt A."/>
            <person name="Yoshinaga Y."/>
            <person name="Zwiers L.-H."/>
            <person name="Turgeon B."/>
            <person name="Goodwin S."/>
            <person name="Spatafora J."/>
            <person name="Crous P."/>
            <person name="Grigoriev I."/>
        </authorList>
    </citation>
    <scope>NUCLEOTIDE SEQUENCE</scope>
    <source>
        <strain evidence="4">CBS 279.74</strain>
    </source>
</reference>
<feature type="domain" description="LCCL" evidence="3">
    <location>
        <begin position="197"/>
        <end position="249"/>
    </location>
</feature>
<organism evidence="4 5">
    <name type="scientific">Pleomassaria siparia CBS 279.74</name>
    <dbReference type="NCBI Taxonomy" id="1314801"/>
    <lineage>
        <taxon>Eukaryota</taxon>
        <taxon>Fungi</taxon>
        <taxon>Dikarya</taxon>
        <taxon>Ascomycota</taxon>
        <taxon>Pezizomycotina</taxon>
        <taxon>Dothideomycetes</taxon>
        <taxon>Pleosporomycetidae</taxon>
        <taxon>Pleosporales</taxon>
        <taxon>Pleomassariaceae</taxon>
        <taxon>Pleomassaria</taxon>
    </lineage>
</organism>
<feature type="region of interest" description="Disordered" evidence="1">
    <location>
        <begin position="1"/>
        <end position="45"/>
    </location>
</feature>
<dbReference type="InterPro" id="IPR051957">
    <property type="entry name" value="CRISP-LCCL_domain"/>
</dbReference>
<evidence type="ECO:0000313" key="5">
    <source>
        <dbReference type="Proteomes" id="UP000799428"/>
    </source>
</evidence>
<feature type="transmembrane region" description="Helical" evidence="2">
    <location>
        <begin position="432"/>
        <end position="451"/>
    </location>
</feature>
<feature type="transmembrane region" description="Helical" evidence="2">
    <location>
        <begin position="367"/>
        <end position="384"/>
    </location>
</feature>
<dbReference type="Proteomes" id="UP000799428">
    <property type="component" value="Unassembled WGS sequence"/>
</dbReference>
<keyword evidence="5" id="KW-1185">Reference proteome</keyword>
<keyword evidence="2" id="KW-1133">Transmembrane helix</keyword>
<dbReference type="SUPFAM" id="SSF69848">
    <property type="entry name" value="LCCL domain"/>
    <property type="match status" value="1"/>
</dbReference>
<feature type="transmembrane region" description="Helical" evidence="2">
    <location>
        <begin position="405"/>
        <end position="426"/>
    </location>
</feature>
<name>A0A6G1K370_9PLEO</name>
<feature type="transmembrane region" description="Helical" evidence="2">
    <location>
        <begin position="338"/>
        <end position="355"/>
    </location>
</feature>
<dbReference type="SMART" id="SM00603">
    <property type="entry name" value="LCCL"/>
    <property type="match status" value="1"/>
</dbReference>
<keyword evidence="2" id="KW-0472">Membrane</keyword>
<dbReference type="InterPro" id="IPR004043">
    <property type="entry name" value="LCCL"/>
</dbReference>
<dbReference type="Pfam" id="PF03815">
    <property type="entry name" value="LCCL"/>
    <property type="match status" value="1"/>
</dbReference>
<evidence type="ECO:0000313" key="4">
    <source>
        <dbReference type="EMBL" id="KAF2707319.1"/>
    </source>
</evidence>
<protein>
    <recommendedName>
        <fullName evidence="3">LCCL domain-containing protein</fullName>
    </recommendedName>
</protein>
<dbReference type="PANTHER" id="PTHR31331">
    <property type="entry name" value="LCCL DOMAIN PROTEIN (AFU_ORTHOLOGUE AFUA_5G08630)"/>
    <property type="match status" value="1"/>
</dbReference>
<proteinExistence type="predicted"/>
<dbReference type="Gene3D" id="2.170.130.20">
    <property type="entry name" value="LCCL-like domain"/>
    <property type="match status" value="1"/>
</dbReference>
<dbReference type="PROSITE" id="PS50820">
    <property type="entry name" value="LCCL"/>
    <property type="match status" value="1"/>
</dbReference>
<evidence type="ECO:0000256" key="1">
    <source>
        <dbReference type="SAM" id="MobiDB-lite"/>
    </source>
</evidence>
<dbReference type="PANTHER" id="PTHR31331:SF8">
    <property type="entry name" value="LCCL DOMAIN PROTEIN (AFU_ORTHOLOGUE AFUA_5G02970)"/>
    <property type="match status" value="1"/>
</dbReference>
<accession>A0A6G1K370</accession>
<feature type="compositionally biased region" description="Acidic residues" evidence="1">
    <location>
        <begin position="22"/>
        <end position="45"/>
    </location>
</feature>
<evidence type="ECO:0000256" key="2">
    <source>
        <dbReference type="SAM" id="Phobius"/>
    </source>
</evidence>
<dbReference type="InterPro" id="IPR036609">
    <property type="entry name" value="LCCL_sf"/>
</dbReference>
<dbReference type="AlphaFoldDB" id="A0A6G1K370"/>
<feature type="transmembrane region" description="Helical" evidence="2">
    <location>
        <begin position="276"/>
        <end position="295"/>
    </location>
</feature>
<evidence type="ECO:0000259" key="3">
    <source>
        <dbReference type="PROSITE" id="PS50820"/>
    </source>
</evidence>
<feature type="transmembrane region" description="Helical" evidence="2">
    <location>
        <begin position="104"/>
        <end position="124"/>
    </location>
</feature>
<gene>
    <name evidence="4" type="ORF">K504DRAFT_54464</name>
</gene>